<dbReference type="InterPro" id="IPR029016">
    <property type="entry name" value="GAF-like_dom_sf"/>
</dbReference>
<evidence type="ECO:0000256" key="5">
    <source>
        <dbReference type="ARBA" id="ARBA00022741"/>
    </source>
</evidence>
<dbReference type="Proteomes" id="UP000294829">
    <property type="component" value="Unassembled WGS sequence"/>
</dbReference>
<dbReference type="Gene3D" id="3.30.450.40">
    <property type="match status" value="1"/>
</dbReference>
<keyword evidence="5" id="KW-0547">Nucleotide-binding</keyword>
<dbReference type="InterPro" id="IPR036890">
    <property type="entry name" value="HATPase_C_sf"/>
</dbReference>
<dbReference type="InterPro" id="IPR004358">
    <property type="entry name" value="Sig_transdc_His_kin-like_C"/>
</dbReference>
<comment type="caution">
    <text evidence="10">The sequence shown here is derived from an EMBL/GenBank/DDBJ whole genome shotgun (WGS) entry which is preliminary data.</text>
</comment>
<feature type="transmembrane region" description="Helical" evidence="8">
    <location>
        <begin position="70"/>
        <end position="88"/>
    </location>
</feature>
<name>A0A4R5W0U1_9BURK</name>
<dbReference type="SUPFAM" id="SSF55874">
    <property type="entry name" value="ATPase domain of HSP90 chaperone/DNA topoisomerase II/histidine kinase"/>
    <property type="match status" value="1"/>
</dbReference>
<keyword evidence="8" id="KW-0472">Membrane</keyword>
<dbReference type="CDD" id="cd00075">
    <property type="entry name" value="HATPase"/>
    <property type="match status" value="1"/>
</dbReference>
<evidence type="ECO:0000256" key="3">
    <source>
        <dbReference type="ARBA" id="ARBA00022553"/>
    </source>
</evidence>
<feature type="transmembrane region" description="Helical" evidence="8">
    <location>
        <begin position="193"/>
        <end position="212"/>
    </location>
</feature>
<dbReference type="InterPro" id="IPR005467">
    <property type="entry name" value="His_kinase_dom"/>
</dbReference>
<keyword evidence="6 10" id="KW-0418">Kinase</keyword>
<feature type="transmembrane region" description="Helical" evidence="8">
    <location>
        <begin position="233"/>
        <end position="252"/>
    </location>
</feature>
<dbReference type="InterPro" id="IPR050980">
    <property type="entry name" value="2C_sensor_his_kinase"/>
</dbReference>
<evidence type="ECO:0000313" key="11">
    <source>
        <dbReference type="Proteomes" id="UP000294829"/>
    </source>
</evidence>
<feature type="domain" description="Histidine kinase" evidence="9">
    <location>
        <begin position="478"/>
        <end position="680"/>
    </location>
</feature>
<dbReference type="PANTHER" id="PTHR44936:SF10">
    <property type="entry name" value="SENSOR PROTEIN RSTB"/>
    <property type="match status" value="1"/>
</dbReference>
<reference evidence="10 11" key="1">
    <citation type="submission" date="2019-03" db="EMBL/GenBank/DDBJ databases">
        <title>Sapientia aquatica gen. nov., sp. nov., isolated from a crater lake.</title>
        <authorList>
            <person name="Felfoldi T."/>
            <person name="Szabo A."/>
            <person name="Toth E."/>
            <person name="Schumann P."/>
            <person name="Keki Z."/>
            <person name="Marialigeti K."/>
            <person name="Mathe I."/>
        </authorList>
    </citation>
    <scope>NUCLEOTIDE SEQUENCE [LARGE SCALE GENOMIC DNA]</scope>
    <source>
        <strain evidence="10 11">SA-152</strain>
    </source>
</reference>
<feature type="transmembrane region" description="Helical" evidence="8">
    <location>
        <begin position="38"/>
        <end position="58"/>
    </location>
</feature>
<evidence type="ECO:0000256" key="1">
    <source>
        <dbReference type="ARBA" id="ARBA00000085"/>
    </source>
</evidence>
<accession>A0A4R5W0U1</accession>
<evidence type="ECO:0000256" key="6">
    <source>
        <dbReference type="ARBA" id="ARBA00022777"/>
    </source>
</evidence>
<feature type="transmembrane region" description="Helical" evidence="8">
    <location>
        <begin position="6"/>
        <end position="26"/>
    </location>
</feature>
<dbReference type="InterPro" id="IPR014265">
    <property type="entry name" value="XrtA/PrsK"/>
</dbReference>
<dbReference type="Gene3D" id="3.30.565.10">
    <property type="entry name" value="Histidine kinase-like ATPase, C-terminal domain"/>
    <property type="match status" value="1"/>
</dbReference>
<gene>
    <name evidence="10" type="primary">prsK</name>
    <name evidence="10" type="ORF">E2I14_12030</name>
</gene>
<dbReference type="InterPro" id="IPR003661">
    <property type="entry name" value="HisK_dim/P_dom"/>
</dbReference>
<keyword evidence="4 10" id="KW-0808">Transferase</keyword>
<dbReference type="CDD" id="cd00082">
    <property type="entry name" value="HisKA"/>
    <property type="match status" value="1"/>
</dbReference>
<dbReference type="Pfam" id="PF02518">
    <property type="entry name" value="HATPase_c"/>
    <property type="match status" value="1"/>
</dbReference>
<dbReference type="AlphaFoldDB" id="A0A4R5W0U1"/>
<dbReference type="InterPro" id="IPR003594">
    <property type="entry name" value="HATPase_dom"/>
</dbReference>
<dbReference type="GO" id="GO:0005886">
    <property type="term" value="C:plasma membrane"/>
    <property type="evidence" value="ECO:0007669"/>
    <property type="project" value="UniProtKB-SubCell"/>
</dbReference>
<protein>
    <recommendedName>
        <fullName evidence="2">histidine kinase</fullName>
        <ecNumber evidence="2">2.7.13.3</ecNumber>
    </recommendedName>
</protein>
<evidence type="ECO:0000256" key="2">
    <source>
        <dbReference type="ARBA" id="ARBA00012438"/>
    </source>
</evidence>
<dbReference type="EC" id="2.7.13.3" evidence="2"/>
<evidence type="ECO:0000313" key="10">
    <source>
        <dbReference type="EMBL" id="TDK65661.1"/>
    </source>
</evidence>
<feature type="transmembrane region" description="Helical" evidence="8">
    <location>
        <begin position="127"/>
        <end position="148"/>
    </location>
</feature>
<feature type="transmembrane region" description="Helical" evidence="8">
    <location>
        <begin position="160"/>
        <end position="181"/>
    </location>
</feature>
<dbReference type="GO" id="GO:0000155">
    <property type="term" value="F:phosphorelay sensor kinase activity"/>
    <property type="evidence" value="ECO:0007669"/>
    <property type="project" value="InterPro"/>
</dbReference>
<proteinExistence type="predicted"/>
<keyword evidence="3" id="KW-0597">Phosphoprotein</keyword>
<keyword evidence="11" id="KW-1185">Reference proteome</keyword>
<evidence type="ECO:0000256" key="8">
    <source>
        <dbReference type="SAM" id="Phobius"/>
    </source>
</evidence>
<organism evidence="10 11">
    <name type="scientific">Sapientia aquatica</name>
    <dbReference type="NCBI Taxonomy" id="1549640"/>
    <lineage>
        <taxon>Bacteria</taxon>
        <taxon>Pseudomonadati</taxon>
        <taxon>Pseudomonadota</taxon>
        <taxon>Betaproteobacteria</taxon>
        <taxon>Burkholderiales</taxon>
        <taxon>Oxalobacteraceae</taxon>
        <taxon>Sapientia</taxon>
    </lineage>
</organism>
<evidence type="ECO:0000259" key="9">
    <source>
        <dbReference type="PROSITE" id="PS50109"/>
    </source>
</evidence>
<dbReference type="EMBL" id="SMYL01000005">
    <property type="protein sequence ID" value="TDK65661.1"/>
    <property type="molecule type" value="Genomic_DNA"/>
</dbReference>
<dbReference type="SMART" id="SM00387">
    <property type="entry name" value="HATPase_c"/>
    <property type="match status" value="1"/>
</dbReference>
<evidence type="ECO:0000256" key="4">
    <source>
        <dbReference type="ARBA" id="ARBA00022679"/>
    </source>
</evidence>
<dbReference type="GO" id="GO:0005524">
    <property type="term" value="F:ATP binding"/>
    <property type="evidence" value="ECO:0007669"/>
    <property type="project" value="UniProtKB-KW"/>
</dbReference>
<dbReference type="OrthoDB" id="9785691at2"/>
<dbReference type="NCBIfam" id="TIGR02916">
    <property type="entry name" value="PEP_his_kin"/>
    <property type="match status" value="1"/>
</dbReference>
<feature type="transmembrane region" description="Helical" evidence="8">
    <location>
        <begin position="100"/>
        <end position="121"/>
    </location>
</feature>
<dbReference type="RefSeq" id="WP_133328780.1">
    <property type="nucleotide sequence ID" value="NZ_SMYL01000005.1"/>
</dbReference>
<keyword evidence="8" id="KW-0812">Transmembrane</keyword>
<dbReference type="SUPFAM" id="SSF55781">
    <property type="entry name" value="GAF domain-like"/>
    <property type="match status" value="1"/>
</dbReference>
<dbReference type="PROSITE" id="PS50109">
    <property type="entry name" value="HIS_KIN"/>
    <property type="match status" value="1"/>
</dbReference>
<feature type="transmembrane region" description="Helical" evidence="8">
    <location>
        <begin position="258"/>
        <end position="280"/>
    </location>
</feature>
<sequence length="690" mass="77240">MPNNIAIYSYGSAALGYVLLAGTLALKWKKQWQWGMFFASSVVSAIWAALFVALFGYGLNVGSAAQIVEVLRSVGWIVFLLMLMRPASTNAGRKLVNTRPFIITILTYLLVLFVGTILVNLKLIPSLVGLVAISGRAIMAVIGMLLVEQLFRSSTEHDRWSMKFACLALAGLFVFDFYLYSDAMLFHVLNGEILAARGFVNALLIPLFIISLNRNLEWTTGIAVSRRILFQSATLIGSAVYLLIMAAAGYYLRFFGGQWGGVLQMAFLCGAFILLFVVLFSGSMRSKLRVFISKHFYQYSYDYREEWICFTRVLSAEGPGLGERAIAAVAQLVESGAGTLFLNRQNNEFQVTAQWNTNIVCQAVAVDSDLSQFMQEKQWIIDLHDYRSDPAKYDDVEIESWLVNLPGAWLLIPLFFQGRLLGFILLEQARSKIELNWEILDVLKIAASQAASYLAQQESADALMIARQFESFNRMSTFIVHDLKNMVAQLSLMMVNAEKHKHNPEFQEDMLQTIDHSIQKMKTLLQKLARGVEADYVTPLELDELLRRVLETKSPYEPKPVLEVAQSGIVVYANRDRLERVIGHLIQNAIDATPREGSVNVKLTHSNQTVVIQIKDNGAGMSEDFIKEKLFSPFVSTKVAGMGIGVFETREYIQQLGGRLEVTSEPQVGTCFTIILPDNNNQDFAIAKLA</sequence>
<evidence type="ECO:0000256" key="7">
    <source>
        <dbReference type="ARBA" id="ARBA00022840"/>
    </source>
</evidence>
<comment type="catalytic activity">
    <reaction evidence="1">
        <text>ATP + protein L-histidine = ADP + protein N-phospho-L-histidine.</text>
        <dbReference type="EC" id="2.7.13.3"/>
    </reaction>
</comment>
<keyword evidence="7" id="KW-0067">ATP-binding</keyword>
<dbReference type="PANTHER" id="PTHR44936">
    <property type="entry name" value="SENSOR PROTEIN CREC"/>
    <property type="match status" value="1"/>
</dbReference>
<dbReference type="PRINTS" id="PR00344">
    <property type="entry name" value="BCTRLSENSOR"/>
</dbReference>
<keyword evidence="8" id="KW-1133">Transmembrane helix</keyword>